<dbReference type="PANTHER" id="PTHR33938:SF15">
    <property type="entry name" value="FERULOYL ESTERASE B-RELATED"/>
    <property type="match status" value="1"/>
</dbReference>
<proteinExistence type="inferred from homology"/>
<keyword evidence="3" id="KW-0479">Metal-binding</keyword>
<evidence type="ECO:0000256" key="3">
    <source>
        <dbReference type="ARBA" id="ARBA00022723"/>
    </source>
</evidence>
<dbReference type="Pfam" id="PF07519">
    <property type="entry name" value="Tannase"/>
    <property type="match status" value="1"/>
</dbReference>
<dbReference type="KEGG" id="plue:EWM63_29385"/>
<dbReference type="SUPFAM" id="SSF53474">
    <property type="entry name" value="alpha/beta-Hydrolases"/>
    <property type="match status" value="1"/>
</dbReference>
<dbReference type="AlphaFoldDB" id="A0A4P6L4I1"/>
<evidence type="ECO:0000256" key="8">
    <source>
        <dbReference type="SAM" id="SignalP"/>
    </source>
</evidence>
<dbReference type="GO" id="GO:0052689">
    <property type="term" value="F:carboxylic ester hydrolase activity"/>
    <property type="evidence" value="ECO:0007669"/>
    <property type="project" value="UniProtKB-KW"/>
</dbReference>
<dbReference type="PANTHER" id="PTHR33938">
    <property type="entry name" value="FERULOYL ESTERASE B-RELATED"/>
    <property type="match status" value="1"/>
</dbReference>
<gene>
    <name evidence="9" type="ORF">EWM63_29385</name>
</gene>
<evidence type="ECO:0000256" key="4">
    <source>
        <dbReference type="ARBA" id="ARBA00022729"/>
    </source>
</evidence>
<organism evidence="9 10">
    <name type="scientific">Pseudoduganella lutea</name>
    <dbReference type="NCBI Taxonomy" id="321985"/>
    <lineage>
        <taxon>Bacteria</taxon>
        <taxon>Pseudomonadati</taxon>
        <taxon>Pseudomonadota</taxon>
        <taxon>Betaproteobacteria</taxon>
        <taxon>Burkholderiales</taxon>
        <taxon>Oxalobacteraceae</taxon>
        <taxon>Telluria group</taxon>
        <taxon>Pseudoduganella</taxon>
    </lineage>
</organism>
<dbReference type="OrthoDB" id="7062032at2"/>
<comment type="similarity">
    <text evidence="1">Belongs to the tannase family.</text>
</comment>
<keyword evidence="5 9" id="KW-0378">Hydrolase</keyword>
<dbReference type="Proteomes" id="UP000290637">
    <property type="component" value="Chromosome"/>
</dbReference>
<reference evidence="9 10" key="1">
    <citation type="submission" date="2019-02" db="EMBL/GenBank/DDBJ databases">
        <title>Draft Genome Sequences of Six Type Strains of the Genus Massilia.</title>
        <authorList>
            <person name="Miess H."/>
            <person name="Frediansyhah A."/>
            <person name="Gross H."/>
        </authorList>
    </citation>
    <scope>NUCLEOTIDE SEQUENCE [LARGE SCALE GENOMIC DNA]</scope>
    <source>
        <strain evidence="9 10">DSM 17473</strain>
    </source>
</reference>
<evidence type="ECO:0000256" key="5">
    <source>
        <dbReference type="ARBA" id="ARBA00022801"/>
    </source>
</evidence>
<dbReference type="EMBL" id="CP035913">
    <property type="protein sequence ID" value="QBE66576.1"/>
    <property type="molecule type" value="Genomic_DNA"/>
</dbReference>
<dbReference type="PROSITE" id="PS51257">
    <property type="entry name" value="PROKAR_LIPOPROTEIN"/>
    <property type="match status" value="1"/>
</dbReference>
<evidence type="ECO:0000256" key="7">
    <source>
        <dbReference type="ARBA" id="ARBA00023157"/>
    </source>
</evidence>
<evidence type="ECO:0000313" key="9">
    <source>
        <dbReference type="EMBL" id="QBE66576.1"/>
    </source>
</evidence>
<keyword evidence="6" id="KW-0106">Calcium</keyword>
<dbReference type="InterPro" id="IPR011118">
    <property type="entry name" value="Tannase/feruloyl_esterase"/>
</dbReference>
<evidence type="ECO:0000256" key="6">
    <source>
        <dbReference type="ARBA" id="ARBA00022837"/>
    </source>
</evidence>
<evidence type="ECO:0000256" key="1">
    <source>
        <dbReference type="ARBA" id="ARBA00006249"/>
    </source>
</evidence>
<dbReference type="GO" id="GO:0046872">
    <property type="term" value="F:metal ion binding"/>
    <property type="evidence" value="ECO:0007669"/>
    <property type="project" value="UniProtKB-KW"/>
</dbReference>
<dbReference type="Gene3D" id="3.40.50.1820">
    <property type="entry name" value="alpha/beta hydrolase"/>
    <property type="match status" value="1"/>
</dbReference>
<evidence type="ECO:0000256" key="2">
    <source>
        <dbReference type="ARBA" id="ARBA00022487"/>
    </source>
</evidence>
<sequence length="588" mass="60372">MHDPSFRPALTAAALAAALTACGGSGTPNAVSTHLGPASGARLASCTELAGSATFANTSITSATLAPAGSVTQTLNGVATPMPEHCVVLGKMNERTGVDGRPYAIGFEMRLPRDWNGRFFYQANGGNDGSITGGNAAFGNLPGGGPVSNALLQGYAVISSDAGHVPDATRPGAIAGQVYGLDPQARLDYGYNAVGQLTPMAKNLIKAAYGKGPDRSYIVGCSNGGRHGLVAASRYGDQYDGVLAGAAGYNLPQAAVTQMWDAQALASAAPRGPDGRPNIGAGFSNPDLALVANRVLARCDALDGATDGMVADTARCQATFSLEKDVPTCTGAADGSCLTTVQKAALQKVYDGPKNSAGTALYARWSWDPGLAAPGWRAWKLGSATAPGLTATLGAPSMALIFSTPPADPAALTAGGTALLDYALHFNFDTDARKIYATTDRFTESSMSFMTPATPGRLDTLRGRGGKVLVFHGVSDPVFSFDDTVKWLDALKANYADAASFARVFAVPGMNHCSGGPATDQFDMMGALVDWVEKGVEPEAIRATARTASVNPGLGNIPAGRSRPLCSWPKVATYTGGNVDDAASFACR</sequence>
<feature type="signal peptide" evidence="8">
    <location>
        <begin position="1"/>
        <end position="23"/>
    </location>
</feature>
<keyword evidence="2" id="KW-0719">Serine esterase</keyword>
<feature type="chain" id="PRO_5020905591" evidence="8">
    <location>
        <begin position="24"/>
        <end position="588"/>
    </location>
</feature>
<accession>A0A4P6L4I1</accession>
<keyword evidence="10" id="KW-1185">Reference proteome</keyword>
<dbReference type="InterPro" id="IPR029058">
    <property type="entry name" value="AB_hydrolase_fold"/>
</dbReference>
<protein>
    <submittedName>
        <fullName evidence="9">Tannase/feruloyl esterase family alpha/beta hydrolase</fullName>
    </submittedName>
</protein>
<name>A0A4P6L4I1_9BURK</name>
<evidence type="ECO:0000313" key="10">
    <source>
        <dbReference type="Proteomes" id="UP000290637"/>
    </source>
</evidence>
<keyword evidence="7" id="KW-1015">Disulfide bond</keyword>
<dbReference type="RefSeq" id="WP_130189683.1">
    <property type="nucleotide sequence ID" value="NZ_CP035913.1"/>
</dbReference>
<keyword evidence="4 8" id="KW-0732">Signal</keyword>